<dbReference type="PANTHER" id="PTHR21666:SF270">
    <property type="entry name" value="MUREIN HYDROLASE ACTIVATOR ENVC"/>
    <property type="match status" value="1"/>
</dbReference>
<dbReference type="InterPro" id="IPR016047">
    <property type="entry name" value="M23ase_b-sheet_dom"/>
</dbReference>
<evidence type="ECO:0000259" key="2">
    <source>
        <dbReference type="Pfam" id="PF01551"/>
    </source>
</evidence>
<gene>
    <name evidence="3" type="ORF">C6Y45_06385</name>
</gene>
<evidence type="ECO:0000313" key="3">
    <source>
        <dbReference type="EMBL" id="PTL39452.1"/>
    </source>
</evidence>
<dbReference type="Pfam" id="PF01551">
    <property type="entry name" value="Peptidase_M23"/>
    <property type="match status" value="1"/>
</dbReference>
<dbReference type="EMBL" id="PZJJ01000007">
    <property type="protein sequence ID" value="PTL39452.1"/>
    <property type="molecule type" value="Genomic_DNA"/>
</dbReference>
<accession>A0A2T4U7U8</accession>
<dbReference type="CDD" id="cd12797">
    <property type="entry name" value="M23_peptidase"/>
    <property type="match status" value="1"/>
</dbReference>
<keyword evidence="1" id="KW-0175">Coiled coil</keyword>
<dbReference type="Gene3D" id="6.10.250.3150">
    <property type="match status" value="1"/>
</dbReference>
<dbReference type="SUPFAM" id="SSF51261">
    <property type="entry name" value="Duplicated hybrid motif"/>
    <property type="match status" value="1"/>
</dbReference>
<feature type="domain" description="M23ase beta-sheet core" evidence="2">
    <location>
        <begin position="345"/>
        <end position="437"/>
    </location>
</feature>
<name>A0A2T4U7U8_9BACI</name>
<organism evidence="3 4">
    <name type="scientific">Alkalicoccus saliphilus</name>
    <dbReference type="NCBI Taxonomy" id="200989"/>
    <lineage>
        <taxon>Bacteria</taxon>
        <taxon>Bacillati</taxon>
        <taxon>Bacillota</taxon>
        <taxon>Bacilli</taxon>
        <taxon>Bacillales</taxon>
        <taxon>Bacillaceae</taxon>
        <taxon>Alkalicoccus</taxon>
    </lineage>
</organism>
<protein>
    <recommendedName>
        <fullName evidence="2">M23ase beta-sheet core domain-containing protein</fullName>
    </recommendedName>
</protein>
<dbReference type="AlphaFoldDB" id="A0A2T4U7U8"/>
<keyword evidence="4" id="KW-1185">Reference proteome</keyword>
<dbReference type="InterPro" id="IPR050570">
    <property type="entry name" value="Cell_wall_metabolism_enzyme"/>
</dbReference>
<evidence type="ECO:0000256" key="1">
    <source>
        <dbReference type="SAM" id="Coils"/>
    </source>
</evidence>
<dbReference type="PANTHER" id="PTHR21666">
    <property type="entry name" value="PEPTIDASE-RELATED"/>
    <property type="match status" value="1"/>
</dbReference>
<dbReference type="OrthoDB" id="9805070at2"/>
<comment type="caution">
    <text evidence="3">The sequence shown here is derived from an EMBL/GenBank/DDBJ whole genome shotgun (WGS) entry which is preliminary data.</text>
</comment>
<dbReference type="RefSeq" id="WP_107584396.1">
    <property type="nucleotide sequence ID" value="NZ_PZJJ01000007.1"/>
</dbReference>
<evidence type="ECO:0000313" key="4">
    <source>
        <dbReference type="Proteomes" id="UP000240509"/>
    </source>
</evidence>
<dbReference type="Proteomes" id="UP000240509">
    <property type="component" value="Unassembled WGS sequence"/>
</dbReference>
<dbReference type="Gene3D" id="2.70.70.10">
    <property type="entry name" value="Glucose Permease (Domain IIA)"/>
    <property type="match status" value="1"/>
</dbReference>
<sequence>MKKLAFLIMGVIFFVFPEQIYSEERRTAESTPGLSGFTEEIDAVEHKIKEMDEKIISLSEKSALQKAEVQHMESAVKEASEKIAEAEQTQKFHEQQVKDRLKTTYRKYVENEHMEKVFSVQNNEDSLNGFYYIRTLLSLDYKELQIYSSETEKSKKNKDQLLEIKKELTEEKEKMENTEAQLIKEMEEKEIYLNSLYYSEKEMESELLLEKETDNAVSQEKPEEEPIIETLVNNQIKEPELTSHKNYGQPETEFAAEENFEKIEDLDEVNIVMGWERTVPEKEKNSSGSEEKKKLIGEGAAEKEEQNMEFSGPAGSVIFHRPADGRITSPFNPSRVHPITREIRAHNGTDFGRDGGTNIYAAESGIVTVSEWRKGLGNAIHLAHTIDGKTYVTVYGHLASMHVKEGDYVERGEIIAVMGTTGLSTGVHLHFEVHPDGYRGGETAVDPEKYLP</sequence>
<dbReference type="GO" id="GO:0004222">
    <property type="term" value="F:metalloendopeptidase activity"/>
    <property type="evidence" value="ECO:0007669"/>
    <property type="project" value="TreeGrafter"/>
</dbReference>
<feature type="coiled-coil region" evidence="1">
    <location>
        <begin position="151"/>
        <end position="188"/>
    </location>
</feature>
<feature type="coiled-coil region" evidence="1">
    <location>
        <begin position="34"/>
        <end position="96"/>
    </location>
</feature>
<dbReference type="InterPro" id="IPR011055">
    <property type="entry name" value="Dup_hybrid_motif"/>
</dbReference>
<reference evidence="3 4" key="1">
    <citation type="submission" date="2018-03" db="EMBL/GenBank/DDBJ databases">
        <title>Alkalicoccus saliphilus sp. nov., isolated from a mineral pool.</title>
        <authorList>
            <person name="Zhao B."/>
        </authorList>
    </citation>
    <scope>NUCLEOTIDE SEQUENCE [LARGE SCALE GENOMIC DNA]</scope>
    <source>
        <strain evidence="3 4">6AG</strain>
    </source>
</reference>
<proteinExistence type="predicted"/>